<dbReference type="EMBL" id="CP011014">
    <property type="protein sequence ID" value="AJT51584.1"/>
    <property type="molecule type" value="Genomic_DNA"/>
</dbReference>
<accession>A0A0D4CNC8</accession>
<sequence length="102" mass="11964">MTLSELPKDSTFTLRRDFNMTKFLLIAKPDEAFKTARDGDSTFVRTNTSSNIKLKDNIELDEDNVVALIKAKRKVLIYYEMEKRLDCYNVDEFEMLDKVVRC</sequence>
<evidence type="ECO:0000313" key="2">
    <source>
        <dbReference type="Proteomes" id="UP000003645"/>
    </source>
</evidence>
<name>A0A0D4CNC8_LIMMU</name>
<geneLocation type="plasmid" evidence="1 2">
    <name>pLM1</name>
</geneLocation>
<dbReference type="RefSeq" id="WP_039946386.1">
    <property type="nucleotide sequence ID" value="NZ_CP011014.1"/>
</dbReference>
<dbReference type="Proteomes" id="UP000003645">
    <property type="component" value="Plasmid pLM1"/>
</dbReference>
<proteinExistence type="predicted"/>
<organism evidence="1 2">
    <name type="scientific">Limosilactobacillus mucosae LM1</name>
    <dbReference type="NCBI Taxonomy" id="1130798"/>
    <lineage>
        <taxon>Bacteria</taxon>
        <taxon>Bacillati</taxon>
        <taxon>Bacillota</taxon>
        <taxon>Bacilli</taxon>
        <taxon>Lactobacillales</taxon>
        <taxon>Lactobacillaceae</taxon>
        <taxon>Limosilactobacillus</taxon>
    </lineage>
</organism>
<gene>
    <name evidence="1" type="ORF">LBLM1_11180</name>
</gene>
<evidence type="ECO:0000313" key="1">
    <source>
        <dbReference type="EMBL" id="AJT51584.1"/>
    </source>
</evidence>
<keyword evidence="2" id="KW-1185">Reference proteome</keyword>
<dbReference type="HOGENOM" id="CLU_2273783_0_0_9"/>
<dbReference type="OrthoDB" id="2327176at2"/>
<dbReference type="KEGG" id="lmu:LBLM1_11180"/>
<reference evidence="1 2" key="1">
    <citation type="journal article" date="2012" name="J. Bacteriol.">
        <title>Genome sequence of Lactobacillus mucosae LM1, isolated from piglet feces.</title>
        <authorList>
            <person name="Lee J.H."/>
            <person name="Valeriano V.D."/>
            <person name="Shin Y.R."/>
            <person name="Chae J.P."/>
            <person name="Kim G.B."/>
            <person name="Ham J.S."/>
            <person name="Chun J."/>
            <person name="Kang D.K."/>
        </authorList>
    </citation>
    <scope>NUCLEOTIDE SEQUENCE [LARGE SCALE GENOMIC DNA]</scope>
    <source>
        <strain evidence="1 2">LM1</strain>
        <plasmid evidence="1">pLM1</plasmid>
    </source>
</reference>
<dbReference type="AlphaFoldDB" id="A0A0D4CNC8"/>
<protein>
    <submittedName>
        <fullName evidence="1">Uncharacterized protein</fullName>
    </submittedName>
</protein>
<keyword evidence="1" id="KW-0614">Plasmid</keyword>